<keyword evidence="4" id="KW-0274">FAD</keyword>
<dbReference type="InterPro" id="IPR036188">
    <property type="entry name" value="FAD/NAD-bd_sf"/>
</dbReference>
<dbReference type="InterPro" id="IPR045170">
    <property type="entry name" value="MTOX"/>
</dbReference>
<dbReference type="GO" id="GO:0008115">
    <property type="term" value="F:sarcosine oxidase activity"/>
    <property type="evidence" value="ECO:0007669"/>
    <property type="project" value="TreeGrafter"/>
</dbReference>
<dbReference type="Gene3D" id="3.50.50.60">
    <property type="entry name" value="FAD/NAD(P)-binding domain"/>
    <property type="match status" value="1"/>
</dbReference>
<evidence type="ECO:0000259" key="6">
    <source>
        <dbReference type="Pfam" id="PF01266"/>
    </source>
</evidence>
<comment type="cofactor">
    <cofactor evidence="1">
        <name>FAD</name>
        <dbReference type="ChEBI" id="CHEBI:57692"/>
    </cofactor>
</comment>
<dbReference type="PANTHER" id="PTHR10961:SF10">
    <property type="entry name" value="FAD DEPENDENT OXIDOREDUCTASE DOMAIN-CONTAINING PROTEIN"/>
    <property type="match status" value="1"/>
</dbReference>
<protein>
    <recommendedName>
        <fullName evidence="6">FAD dependent oxidoreductase domain-containing protein</fullName>
    </recommendedName>
</protein>
<keyword evidence="5" id="KW-0560">Oxidoreductase</keyword>
<reference evidence="7 8" key="1">
    <citation type="submission" date="2020-06" db="EMBL/GenBank/DDBJ databases">
        <authorList>
            <person name="Li R."/>
            <person name="Bekaert M."/>
        </authorList>
    </citation>
    <scope>NUCLEOTIDE SEQUENCE [LARGE SCALE GENOMIC DNA]</scope>
    <source>
        <strain evidence="8">wild</strain>
    </source>
</reference>
<dbReference type="SUPFAM" id="SSF51905">
    <property type="entry name" value="FAD/NAD(P)-binding domain"/>
    <property type="match status" value="1"/>
</dbReference>
<name>A0A6J8CU94_MYTCO</name>
<sequence length="419" mass="46903">MEEDVYDLCIVGAGMIGSAVAKYASEWGRVCLVGPEEPEERDVKCTRDIFGCHYDEGRIARCSAHDPIWTQLARISMARFRQIESDSGICFYNEVGSLVAGGKDSKYMIDNEKVSKEQQLESEILSYETLKTKFPLLNFSDIDHGIFEVKAGHISARNLVSAQIKLAKSKGCACIHEIVERVNQIEENDNNKICVITESGKQVLSRKVLLATGAFTAFRNLLPADHELDVGLCPLTTAMIEVTADVFANMRIYPTVIYHGKGTDNWKKEYPRSKDGDYSWYMLPPIRYPDGKYYIKLGHLQHATTKRFTSSLEVKEWYCSGGDKTLVNDTVDLFKTVVQDVFPISYHGDSCVITTTPTKRPYIDTLHPQQGVAVGGNAYAAKSSDEIGRIAAVMMMKNEWDSSLNKEDFNVKLKNEPSG</sequence>
<evidence type="ECO:0000256" key="4">
    <source>
        <dbReference type="ARBA" id="ARBA00022827"/>
    </source>
</evidence>
<keyword evidence="3" id="KW-0285">Flavoprotein</keyword>
<dbReference type="Pfam" id="PF01266">
    <property type="entry name" value="DAO"/>
    <property type="match status" value="1"/>
</dbReference>
<dbReference type="AlphaFoldDB" id="A0A6J8CU94"/>
<dbReference type="EMBL" id="CACVKT020005897">
    <property type="protein sequence ID" value="CAC5398470.1"/>
    <property type="molecule type" value="Genomic_DNA"/>
</dbReference>
<dbReference type="GO" id="GO:0050660">
    <property type="term" value="F:flavin adenine dinucleotide binding"/>
    <property type="evidence" value="ECO:0007669"/>
    <property type="project" value="InterPro"/>
</dbReference>
<accession>A0A6J8CU94</accession>
<dbReference type="Proteomes" id="UP000507470">
    <property type="component" value="Unassembled WGS sequence"/>
</dbReference>
<evidence type="ECO:0000256" key="3">
    <source>
        <dbReference type="ARBA" id="ARBA00022630"/>
    </source>
</evidence>
<evidence type="ECO:0000313" key="8">
    <source>
        <dbReference type="Proteomes" id="UP000507470"/>
    </source>
</evidence>
<comment type="similarity">
    <text evidence="2">Belongs to the MSOX/MTOX family.</text>
</comment>
<keyword evidence="8" id="KW-1185">Reference proteome</keyword>
<evidence type="ECO:0000256" key="2">
    <source>
        <dbReference type="ARBA" id="ARBA00010989"/>
    </source>
</evidence>
<feature type="domain" description="FAD dependent oxidoreductase" evidence="6">
    <location>
        <begin position="7"/>
        <end position="392"/>
    </location>
</feature>
<evidence type="ECO:0000313" key="7">
    <source>
        <dbReference type="EMBL" id="CAC5398470.1"/>
    </source>
</evidence>
<organism evidence="7 8">
    <name type="scientific">Mytilus coruscus</name>
    <name type="common">Sea mussel</name>
    <dbReference type="NCBI Taxonomy" id="42192"/>
    <lineage>
        <taxon>Eukaryota</taxon>
        <taxon>Metazoa</taxon>
        <taxon>Spiralia</taxon>
        <taxon>Lophotrochozoa</taxon>
        <taxon>Mollusca</taxon>
        <taxon>Bivalvia</taxon>
        <taxon>Autobranchia</taxon>
        <taxon>Pteriomorphia</taxon>
        <taxon>Mytilida</taxon>
        <taxon>Mytiloidea</taxon>
        <taxon>Mytilidae</taxon>
        <taxon>Mytilinae</taxon>
        <taxon>Mytilus</taxon>
    </lineage>
</organism>
<proteinExistence type="inferred from homology"/>
<dbReference type="Gene3D" id="3.30.9.10">
    <property type="entry name" value="D-Amino Acid Oxidase, subunit A, domain 2"/>
    <property type="match status" value="1"/>
</dbReference>
<gene>
    <name evidence="7" type="ORF">MCOR_32838</name>
</gene>
<dbReference type="OrthoDB" id="424974at2759"/>
<evidence type="ECO:0000256" key="1">
    <source>
        <dbReference type="ARBA" id="ARBA00001974"/>
    </source>
</evidence>
<evidence type="ECO:0000256" key="5">
    <source>
        <dbReference type="ARBA" id="ARBA00023002"/>
    </source>
</evidence>
<dbReference type="PANTHER" id="PTHR10961">
    <property type="entry name" value="PEROXISOMAL SARCOSINE OXIDASE"/>
    <property type="match status" value="1"/>
</dbReference>
<dbReference type="InterPro" id="IPR006076">
    <property type="entry name" value="FAD-dep_OxRdtase"/>
</dbReference>